<comment type="caution">
    <text evidence="2">The sequence shown here is derived from an EMBL/GenBank/DDBJ whole genome shotgun (WGS) entry which is preliminary data.</text>
</comment>
<feature type="region of interest" description="Disordered" evidence="1">
    <location>
        <begin position="35"/>
        <end position="85"/>
    </location>
</feature>
<accession>A0A1J5RJ02</accession>
<organism evidence="2">
    <name type="scientific">mine drainage metagenome</name>
    <dbReference type="NCBI Taxonomy" id="410659"/>
    <lineage>
        <taxon>unclassified sequences</taxon>
        <taxon>metagenomes</taxon>
        <taxon>ecological metagenomes</taxon>
    </lineage>
</organism>
<dbReference type="EMBL" id="MLJW01000154">
    <property type="protein sequence ID" value="OIQ96104.1"/>
    <property type="molecule type" value="Genomic_DNA"/>
</dbReference>
<feature type="compositionally biased region" description="Basic and acidic residues" evidence="1">
    <location>
        <begin position="54"/>
        <end position="71"/>
    </location>
</feature>
<dbReference type="AlphaFoldDB" id="A0A1J5RJ02"/>
<evidence type="ECO:0000313" key="2">
    <source>
        <dbReference type="EMBL" id="OIQ96104.1"/>
    </source>
</evidence>
<sequence length="158" mass="17055">MLACVATRENDMKHAYLILAVLSATLATGCASQPAKTEIPEKAPPVSKPAPAKESARKETTKKEAARKEAPMEGEVVGKPSPGSKFAQLKIGMTLSQVEKLIGPPAKQSTHPTGKASIPFYFGPDRWVIHYAYRHEGVLTFNSGGDQVLTRIEVNRAE</sequence>
<gene>
    <name evidence="2" type="ORF">GALL_218580</name>
</gene>
<name>A0A1J5RJ02_9ZZZZ</name>
<proteinExistence type="predicted"/>
<reference evidence="2" key="1">
    <citation type="submission" date="2016-10" db="EMBL/GenBank/DDBJ databases">
        <title>Sequence of Gallionella enrichment culture.</title>
        <authorList>
            <person name="Poehlein A."/>
            <person name="Muehling M."/>
            <person name="Daniel R."/>
        </authorList>
    </citation>
    <scope>NUCLEOTIDE SEQUENCE</scope>
</reference>
<evidence type="ECO:0000256" key="1">
    <source>
        <dbReference type="SAM" id="MobiDB-lite"/>
    </source>
</evidence>
<protein>
    <submittedName>
        <fullName evidence="2">Uncharacterized protein</fullName>
    </submittedName>
</protein>